<dbReference type="AlphaFoldDB" id="A0A3E0DGR7"/>
<reference evidence="1 2" key="1">
    <citation type="submission" date="2018-08" db="EMBL/GenBank/DDBJ databases">
        <title>Genomic Encyclopedia of Type Strains, Phase III (KMG-III): the genomes of soil and plant-associated and newly described type strains.</title>
        <authorList>
            <person name="Whitman W."/>
        </authorList>
    </citation>
    <scope>NUCLEOTIDE SEQUENCE [LARGE SCALE GENOMIC DNA]</scope>
    <source>
        <strain evidence="1 2">CECT 7375</strain>
    </source>
</reference>
<dbReference type="EMBL" id="QUNG01000011">
    <property type="protein sequence ID" value="REG81922.1"/>
    <property type="molecule type" value="Genomic_DNA"/>
</dbReference>
<comment type="caution">
    <text evidence="1">The sequence shown here is derived from an EMBL/GenBank/DDBJ whole genome shotgun (WGS) entry which is preliminary data.</text>
</comment>
<gene>
    <name evidence="1" type="ORF">DFP81_1112</name>
</gene>
<organism evidence="1 2">
    <name type="scientific">Marinomonas pollencensis</name>
    <dbReference type="NCBI Taxonomy" id="491954"/>
    <lineage>
        <taxon>Bacteria</taxon>
        <taxon>Pseudomonadati</taxon>
        <taxon>Pseudomonadota</taxon>
        <taxon>Gammaproteobacteria</taxon>
        <taxon>Oceanospirillales</taxon>
        <taxon>Oceanospirillaceae</taxon>
        <taxon>Marinomonas</taxon>
    </lineage>
</organism>
<name>A0A3E0DGR7_9GAMM</name>
<sequence>MPFFLLWKDYCLRGILENATKFEEKYFLEMLW</sequence>
<dbReference type="Proteomes" id="UP000256542">
    <property type="component" value="Unassembled WGS sequence"/>
</dbReference>
<evidence type="ECO:0000313" key="2">
    <source>
        <dbReference type="Proteomes" id="UP000256542"/>
    </source>
</evidence>
<protein>
    <submittedName>
        <fullName evidence="1">Uncharacterized protein</fullName>
    </submittedName>
</protein>
<proteinExistence type="predicted"/>
<keyword evidence="2" id="KW-1185">Reference proteome</keyword>
<accession>A0A3E0DGR7</accession>
<evidence type="ECO:0000313" key="1">
    <source>
        <dbReference type="EMBL" id="REG81922.1"/>
    </source>
</evidence>